<dbReference type="GO" id="GO:0004037">
    <property type="term" value="F:allantoicase activity"/>
    <property type="evidence" value="ECO:0007669"/>
    <property type="project" value="InterPro"/>
</dbReference>
<organism evidence="3">
    <name type="scientific">Streptomyces haneummycinicus</name>
    <dbReference type="NCBI Taxonomy" id="3074435"/>
    <lineage>
        <taxon>Bacteria</taxon>
        <taxon>Bacillati</taxon>
        <taxon>Actinomycetota</taxon>
        <taxon>Actinomycetes</taxon>
        <taxon>Kitasatosporales</taxon>
        <taxon>Streptomycetaceae</taxon>
        <taxon>Streptomyces</taxon>
    </lineage>
</organism>
<proteinExistence type="predicted"/>
<name>A0AAT9HH72_9ACTN</name>
<evidence type="ECO:0000259" key="2">
    <source>
        <dbReference type="Pfam" id="PF03561"/>
    </source>
</evidence>
<dbReference type="SUPFAM" id="SSF49785">
    <property type="entry name" value="Galactose-binding domain-like"/>
    <property type="match status" value="1"/>
</dbReference>
<accession>A0AAT9HH72</accession>
<dbReference type="Pfam" id="PF03561">
    <property type="entry name" value="Allantoicase"/>
    <property type="match status" value="1"/>
</dbReference>
<evidence type="ECO:0000313" key="3">
    <source>
        <dbReference type="EMBL" id="BFO16761.1"/>
    </source>
</evidence>
<evidence type="ECO:0000256" key="1">
    <source>
        <dbReference type="SAM" id="MobiDB-lite"/>
    </source>
</evidence>
<feature type="domain" description="Allantoicase" evidence="2">
    <location>
        <begin position="2"/>
        <end position="73"/>
    </location>
</feature>
<dbReference type="GO" id="GO:0000256">
    <property type="term" value="P:allantoin catabolic process"/>
    <property type="evidence" value="ECO:0007669"/>
    <property type="project" value="InterPro"/>
</dbReference>
<dbReference type="EMBL" id="AP035768">
    <property type="protein sequence ID" value="BFO16761.1"/>
    <property type="molecule type" value="Genomic_DNA"/>
</dbReference>
<feature type="region of interest" description="Disordered" evidence="1">
    <location>
        <begin position="1"/>
        <end position="28"/>
    </location>
</feature>
<dbReference type="AlphaFoldDB" id="A0AAT9HH72"/>
<reference evidence="3" key="1">
    <citation type="submission" date="2024-06" db="EMBL/GenBank/DDBJ databases">
        <authorList>
            <consortium name="consrtm"/>
            <person name="Uemura M."/>
            <person name="Terahara T."/>
        </authorList>
    </citation>
    <scope>NUCLEOTIDE SEQUENCE</scope>
    <source>
        <strain evidence="3">KM77-8</strain>
    </source>
</reference>
<protein>
    <recommendedName>
        <fullName evidence="2">Allantoicase domain-containing protein</fullName>
    </recommendedName>
</protein>
<dbReference type="InterPro" id="IPR015908">
    <property type="entry name" value="Allantoicase_dom"/>
</dbReference>
<dbReference type="InterPro" id="IPR008979">
    <property type="entry name" value="Galactose-bd-like_sf"/>
</dbReference>
<dbReference type="Gene3D" id="2.60.120.260">
    <property type="entry name" value="Galactose-binding domain-like"/>
    <property type="match status" value="1"/>
</dbReference>
<sequence length="90" mass="9657">MDTAHFRGNHPQAVSVEGTSAAGVPSPEDLLSDEVRWMTLVPRTPVGGHAANGFAVMCEERLTHLRLRQYPDGVSPGCVCTARSSRTRPG</sequence>
<gene>
    <name evidence="3" type="ORF">SHKM778_31490</name>
</gene>
<reference evidence="3" key="2">
    <citation type="submission" date="2024-07" db="EMBL/GenBank/DDBJ databases">
        <title>Streptomyces haneummycinica sp. nov., a new antibiotic-producing actinobacterium isolated from marine sediment.</title>
        <authorList>
            <person name="Uemura M."/>
            <person name="Hamada M."/>
            <person name="Hirano S."/>
            <person name="Kobayashi K."/>
            <person name="Ohshiro T."/>
            <person name="Kobayashi T."/>
            <person name="Terahara T."/>
        </authorList>
    </citation>
    <scope>NUCLEOTIDE SEQUENCE</scope>
    <source>
        <strain evidence="3">KM77-8</strain>
    </source>
</reference>